<reference evidence="4" key="1">
    <citation type="submission" date="2024-03" db="EMBL/GenBank/DDBJ databases">
        <title>WGS assembly of Saponaria officinalis var. Norfolk2.</title>
        <authorList>
            <person name="Jenkins J."/>
            <person name="Shu S."/>
            <person name="Grimwood J."/>
            <person name="Barry K."/>
            <person name="Goodstein D."/>
            <person name="Schmutz J."/>
            <person name="Leebens-Mack J."/>
            <person name="Osbourn A."/>
        </authorList>
    </citation>
    <scope>NUCLEOTIDE SEQUENCE [LARGE SCALE GENOMIC DNA]</scope>
    <source>
        <strain evidence="4">JIC</strain>
    </source>
</reference>
<comment type="caution">
    <text evidence="4">The sequence shown here is derived from an EMBL/GenBank/DDBJ whole genome shotgun (WGS) entry which is preliminary data.</text>
</comment>
<feature type="region of interest" description="Disordered" evidence="1">
    <location>
        <begin position="1"/>
        <end position="58"/>
    </location>
</feature>
<sequence length="1171" mass="133480">MARKKRTQPNTNSRIGSNNKIRNASSVKQSLFPGASSSTKANEDQRTPAPTRAAGSPIHSLELSSLDPVFEGESDVEVVVEEAVVVGEKQPLKFEAKDIVSEVDYWKTVVVCYALGANPPASEIAGFINRIWRKHGYDNISFLQNGVLRAWTPKLKLAKEKVTRVPVWIRIHDLDLKFWGKKCLERIADEVGKVVRCDVYTEQRIHVAYARILVAMEMDQPLVSEVQYLDEVDKLGVVRIEYEWLPVMCKTCNGFGDEAGKCTRRKVQQVWRKKIQPAPVQPAPILVPNPVEVHAVPGTPRVIVGLNNQVGFWNVRRLNSSAKQKEIKWFLHNNKVELFGLLETKIRRSGINKSVDVLGNNWSFCTNHSCHEYGRVWILWNPRVFRVLDIECDAQGIHVNVALVNGLKSFGVTMVYGFNSAAERVGLWDWLDRIGSKVQGPWMWCGDFNGVLAPDERIGQPVTLAEIRAFAECATGSFFTWNNKQVLRIGCFAGLMHNGDWGMEFSEAYAHFLPEGLFDHCSCLISLLGQEGRRNSMFKSSWNVQVLGTPMYRVVKRLKGLKDCFRWLNKVVFSNVEQNAQKRIQDELEAAQAYRFLQKASMEFLAQKAKVQWCEEGDANTAYFHSSIKARRRQNKVLEVLDMNGVLCASPEQINTAFEEFYKNLLGTCNVVENVHVPTVSKGPCVSEDHVQLLPGAQDVILAVQAFFRSGKLLKQLNATVLTLIPKKQSPRSVRDFRPIACCNVLYKCISKVLCSRMSGVLTDIISPVQTAFIRGRNIVENIHICQDLVRLYGRRACSPRVMLKVDLQKAYDTVEWSFVKEMLVALRFPDKFVQLVMECVTTPWFSIALNGEVFGFFQGKRRLRQGDPLSPLVFNVWMEYLSRIMGCLKSLALNHLYFADDVLIFRKGDVPSASGLKMNVGKTQFYVNGVSNEKEGLLWIKWIHAVYLKQRSLEDYRLSTNSSCTWRGVFKVWEKLKNGFIGHWWRSNGQRYTVFDGYQWLAPVVNKVPWASFVWNKVCVPKHSIIGWMMVQGRLPTCDRLLNWGIDSGAVCFLCRDGDETHEHLFFNCVYGKRCVQILNARCQVAVPEADVWCWWTRSRLKPLVKKEIIGALLIGLIYSIWYVRNQCRIDDVMVRPQSVVDRVVQCVKVRCNSVYISTPVSIRLWLMGL</sequence>
<proteinExistence type="predicted"/>
<dbReference type="SUPFAM" id="SSF56672">
    <property type="entry name" value="DNA/RNA polymerases"/>
    <property type="match status" value="1"/>
</dbReference>
<dbReference type="InterPro" id="IPR000477">
    <property type="entry name" value="RT_dom"/>
</dbReference>
<dbReference type="PANTHER" id="PTHR33116">
    <property type="entry name" value="REVERSE TRANSCRIPTASE ZINC-BINDING DOMAIN-CONTAINING PROTEIN-RELATED-RELATED"/>
    <property type="match status" value="1"/>
</dbReference>
<accession>A0AAW1N6R8</accession>
<evidence type="ECO:0000256" key="1">
    <source>
        <dbReference type="SAM" id="MobiDB-lite"/>
    </source>
</evidence>
<dbReference type="InterPro" id="IPR036691">
    <property type="entry name" value="Endo/exonu/phosph_ase_sf"/>
</dbReference>
<keyword evidence="2" id="KW-0472">Membrane</keyword>
<evidence type="ECO:0000256" key="2">
    <source>
        <dbReference type="SAM" id="Phobius"/>
    </source>
</evidence>
<dbReference type="PANTHER" id="PTHR33116:SF84">
    <property type="entry name" value="RNA-DIRECTED DNA POLYMERASE"/>
    <property type="match status" value="1"/>
</dbReference>
<dbReference type="PROSITE" id="PS50878">
    <property type="entry name" value="RT_POL"/>
    <property type="match status" value="1"/>
</dbReference>
<dbReference type="AlphaFoldDB" id="A0AAW1N6R8"/>
<dbReference type="Gene3D" id="3.60.10.10">
    <property type="entry name" value="Endonuclease/exonuclease/phosphatase"/>
    <property type="match status" value="1"/>
</dbReference>
<dbReference type="EMBL" id="JBDFQZ010000001">
    <property type="protein sequence ID" value="KAK9756406.1"/>
    <property type="molecule type" value="Genomic_DNA"/>
</dbReference>
<organism evidence="4 5">
    <name type="scientific">Saponaria officinalis</name>
    <name type="common">Common soapwort</name>
    <name type="synonym">Lychnis saponaria</name>
    <dbReference type="NCBI Taxonomy" id="3572"/>
    <lineage>
        <taxon>Eukaryota</taxon>
        <taxon>Viridiplantae</taxon>
        <taxon>Streptophyta</taxon>
        <taxon>Embryophyta</taxon>
        <taxon>Tracheophyta</taxon>
        <taxon>Spermatophyta</taxon>
        <taxon>Magnoliopsida</taxon>
        <taxon>eudicotyledons</taxon>
        <taxon>Gunneridae</taxon>
        <taxon>Pentapetalae</taxon>
        <taxon>Caryophyllales</taxon>
        <taxon>Caryophyllaceae</taxon>
        <taxon>Caryophylleae</taxon>
        <taxon>Saponaria</taxon>
    </lineage>
</organism>
<evidence type="ECO:0000313" key="4">
    <source>
        <dbReference type="EMBL" id="KAK9756406.1"/>
    </source>
</evidence>
<dbReference type="Pfam" id="PF00078">
    <property type="entry name" value="RVT_1"/>
    <property type="match status" value="1"/>
</dbReference>
<dbReference type="Proteomes" id="UP001443914">
    <property type="component" value="Unassembled WGS sequence"/>
</dbReference>
<keyword evidence="2" id="KW-1133">Transmembrane helix</keyword>
<feature type="transmembrane region" description="Helical" evidence="2">
    <location>
        <begin position="1109"/>
        <end position="1125"/>
    </location>
</feature>
<name>A0AAW1N6R8_SAPOF</name>
<dbReference type="CDD" id="cd01650">
    <property type="entry name" value="RT_nLTR_like"/>
    <property type="match status" value="1"/>
</dbReference>
<keyword evidence="2" id="KW-0812">Transmembrane</keyword>
<feature type="domain" description="Reverse transcriptase" evidence="3">
    <location>
        <begin position="706"/>
        <end position="972"/>
    </location>
</feature>
<keyword evidence="5" id="KW-1185">Reference proteome</keyword>
<dbReference type="InterPro" id="IPR043502">
    <property type="entry name" value="DNA/RNA_pol_sf"/>
</dbReference>
<evidence type="ECO:0000259" key="3">
    <source>
        <dbReference type="PROSITE" id="PS50878"/>
    </source>
</evidence>
<feature type="compositionally biased region" description="Polar residues" evidence="1">
    <location>
        <begin position="8"/>
        <end position="40"/>
    </location>
</feature>
<evidence type="ECO:0000313" key="5">
    <source>
        <dbReference type="Proteomes" id="UP001443914"/>
    </source>
</evidence>
<dbReference type="InterPro" id="IPR026960">
    <property type="entry name" value="RVT-Znf"/>
</dbReference>
<dbReference type="SUPFAM" id="SSF56219">
    <property type="entry name" value="DNase I-like"/>
    <property type="match status" value="1"/>
</dbReference>
<protein>
    <recommendedName>
        <fullName evidence="3">Reverse transcriptase domain-containing protein</fullName>
    </recommendedName>
</protein>
<dbReference type="Pfam" id="PF13966">
    <property type="entry name" value="zf-RVT"/>
    <property type="match status" value="1"/>
</dbReference>
<gene>
    <name evidence="4" type="ORF">RND81_01G095100</name>
</gene>